<accession>B7QIG6</accession>
<proteinExistence type="predicted"/>
<dbReference type="Proteomes" id="UP000001555">
    <property type="component" value="Unassembled WGS sequence"/>
</dbReference>
<dbReference type="EMBL" id="ABJB010884293">
    <property type="status" value="NOT_ANNOTATED_CDS"/>
    <property type="molecule type" value="Genomic_DNA"/>
</dbReference>
<evidence type="ECO:0000313" key="4">
    <source>
        <dbReference type="Proteomes" id="UP000001555"/>
    </source>
</evidence>
<dbReference type="EMBL" id="ABJB011124523">
    <property type="status" value="NOT_ANNOTATED_CDS"/>
    <property type="molecule type" value="Genomic_DNA"/>
</dbReference>
<dbReference type="EMBL" id="ABJB010811005">
    <property type="status" value="NOT_ANNOTATED_CDS"/>
    <property type="molecule type" value="Genomic_DNA"/>
</dbReference>
<evidence type="ECO:0000256" key="1">
    <source>
        <dbReference type="SAM" id="SignalP"/>
    </source>
</evidence>
<dbReference type="HOGENOM" id="CLU_103090_0_0_1"/>
<dbReference type="EnsemblMetazoa" id="ISCW015081-RA">
    <property type="protein sequence ID" value="ISCW015081-PA"/>
    <property type="gene ID" value="ISCW015081"/>
</dbReference>
<dbReference type="OrthoDB" id="6486973at2759"/>
<dbReference type="PANTHER" id="PTHR33964:SF1">
    <property type="entry name" value="RE45066P"/>
    <property type="match status" value="1"/>
</dbReference>
<dbReference type="EMBL" id="ABJB010655648">
    <property type="status" value="NOT_ANNOTATED_CDS"/>
    <property type="molecule type" value="Genomic_DNA"/>
</dbReference>
<reference evidence="3" key="2">
    <citation type="submission" date="2020-05" db="UniProtKB">
        <authorList>
            <consortium name="EnsemblMetazoa"/>
        </authorList>
    </citation>
    <scope>IDENTIFICATION</scope>
    <source>
        <strain evidence="3">wikel</strain>
    </source>
</reference>
<evidence type="ECO:0000313" key="3">
    <source>
        <dbReference type="EnsemblMetazoa" id="ISCW015081-PA"/>
    </source>
</evidence>
<sequence>MVRIAASWLLVALGSAAGQFRDDASCSDHVIDSCGTDFLVFSKASQLPDTPEKLAASCTEELKSLSCAKDYASRCLLGFTRGAALVAINAVQEEVEGKCDSTHILHRRYFEHVGCMNKAGPGIHSCVRRFQEALFIAASKAPRKVKVPHACCEYSEFYECTERSLRDNCGDPKTIEHVQDTVSNVVGDLLSIVCGRYQRGSADCLALGKLPPLPANQTVPRNLISPLKAIVRSLG</sequence>
<evidence type="ECO:0000313" key="2">
    <source>
        <dbReference type="EMBL" id="EEC18638.1"/>
    </source>
</evidence>
<dbReference type="VEuPathDB" id="VectorBase:ISCW015081"/>
<dbReference type="EMBL" id="ABJB010742906">
    <property type="status" value="NOT_ANNOTATED_CDS"/>
    <property type="molecule type" value="Genomic_DNA"/>
</dbReference>
<dbReference type="PaxDb" id="6945-B7QIG6"/>
<dbReference type="EMBL" id="ABJB010023572">
    <property type="status" value="NOT_ANNOTATED_CDS"/>
    <property type="molecule type" value="Genomic_DNA"/>
</dbReference>
<name>B7QIG6_IXOSC</name>
<keyword evidence="1" id="KW-0732">Signal</keyword>
<dbReference type="EMBL" id="ABJB010080698">
    <property type="status" value="NOT_ANNOTATED_CDS"/>
    <property type="molecule type" value="Genomic_DNA"/>
</dbReference>
<feature type="signal peptide" evidence="1">
    <location>
        <begin position="1"/>
        <end position="18"/>
    </location>
</feature>
<dbReference type="AlphaFoldDB" id="B7QIG6"/>
<dbReference type="EMBL" id="ABJB010051723">
    <property type="status" value="NOT_ANNOTATED_CDS"/>
    <property type="molecule type" value="Genomic_DNA"/>
</dbReference>
<dbReference type="EMBL" id="ABJB010969109">
    <property type="status" value="NOT_ANNOTATED_CDS"/>
    <property type="molecule type" value="Genomic_DNA"/>
</dbReference>
<keyword evidence="4" id="KW-1185">Reference proteome</keyword>
<dbReference type="EMBL" id="DS945903">
    <property type="protein sequence ID" value="EEC18638.1"/>
    <property type="molecule type" value="Genomic_DNA"/>
</dbReference>
<protein>
    <submittedName>
        <fullName evidence="2 3">Secreted salivary gland peptide, putative</fullName>
    </submittedName>
</protein>
<gene>
    <name evidence="2" type="ORF">IscW_ISCW015081</name>
</gene>
<reference evidence="2 4" key="1">
    <citation type="submission" date="2008-03" db="EMBL/GenBank/DDBJ databases">
        <title>Annotation of Ixodes scapularis.</title>
        <authorList>
            <consortium name="Ixodes scapularis Genome Project Consortium"/>
            <person name="Caler E."/>
            <person name="Hannick L.I."/>
            <person name="Bidwell S."/>
            <person name="Joardar V."/>
            <person name="Thiagarajan M."/>
            <person name="Amedeo P."/>
            <person name="Galinsky K.J."/>
            <person name="Schobel S."/>
            <person name="Inman J."/>
            <person name="Hostetler J."/>
            <person name="Miller J."/>
            <person name="Hammond M."/>
            <person name="Megy K."/>
            <person name="Lawson D."/>
            <person name="Kodira C."/>
            <person name="Sutton G."/>
            <person name="Meyer J."/>
            <person name="Hill C.A."/>
            <person name="Birren B."/>
            <person name="Nene V."/>
            <person name="Collins F."/>
            <person name="Alarcon-Chaidez F."/>
            <person name="Wikel S."/>
            <person name="Strausberg R."/>
        </authorList>
    </citation>
    <scope>NUCLEOTIDE SEQUENCE [LARGE SCALE GENOMIC DNA]</scope>
    <source>
        <strain evidence="4">Wikel</strain>
        <strain evidence="2">Wikel colony</strain>
    </source>
</reference>
<feature type="chain" id="PRO_5010827011" evidence="1">
    <location>
        <begin position="19"/>
        <end position="235"/>
    </location>
</feature>
<dbReference type="PANTHER" id="PTHR33964">
    <property type="entry name" value="RE45066P-RELATED"/>
    <property type="match status" value="1"/>
</dbReference>
<organism>
    <name type="scientific">Ixodes scapularis</name>
    <name type="common">Black-legged tick</name>
    <name type="synonym">Deer tick</name>
    <dbReference type="NCBI Taxonomy" id="6945"/>
    <lineage>
        <taxon>Eukaryota</taxon>
        <taxon>Metazoa</taxon>
        <taxon>Ecdysozoa</taxon>
        <taxon>Arthropoda</taxon>
        <taxon>Chelicerata</taxon>
        <taxon>Arachnida</taxon>
        <taxon>Acari</taxon>
        <taxon>Parasitiformes</taxon>
        <taxon>Ixodida</taxon>
        <taxon>Ixodoidea</taxon>
        <taxon>Ixodidae</taxon>
        <taxon>Ixodinae</taxon>
        <taxon>Ixodes</taxon>
    </lineage>
</organism>
<dbReference type="InParanoid" id="B7QIG6"/>
<dbReference type="VEuPathDB" id="VectorBase:ISCP_011667"/>
<dbReference type="EMBL" id="ABJB010730659">
    <property type="status" value="NOT_ANNOTATED_CDS"/>
    <property type="molecule type" value="Genomic_DNA"/>
</dbReference>
<dbReference type="VEuPathDB" id="VectorBase:ISCI015081"/>